<accession>A0ABT1SSV0</accession>
<dbReference type="InterPro" id="IPR014748">
    <property type="entry name" value="Enoyl-CoA_hydra_C"/>
</dbReference>
<dbReference type="PANTHER" id="PTHR43459:SF1">
    <property type="entry name" value="EG:BACN32G11.4 PROTEIN"/>
    <property type="match status" value="1"/>
</dbReference>
<protein>
    <submittedName>
        <fullName evidence="2">Enoyl-CoA hydratase/isomerase family protein</fullName>
    </submittedName>
</protein>
<evidence type="ECO:0000313" key="2">
    <source>
        <dbReference type="EMBL" id="MCQ5342956.1"/>
    </source>
</evidence>
<evidence type="ECO:0000313" key="3">
    <source>
        <dbReference type="Proteomes" id="UP001206692"/>
    </source>
</evidence>
<name>A0ABT1SSV0_9FIRM</name>
<organism evidence="2 3">
    <name type="scientific">Megasphaera massiliensis</name>
    <dbReference type="NCBI Taxonomy" id="1232428"/>
    <lineage>
        <taxon>Bacteria</taxon>
        <taxon>Bacillati</taxon>
        <taxon>Bacillota</taxon>
        <taxon>Negativicutes</taxon>
        <taxon>Veillonellales</taxon>
        <taxon>Veillonellaceae</taxon>
        <taxon>Megasphaera</taxon>
    </lineage>
</organism>
<dbReference type="Proteomes" id="UP001206692">
    <property type="component" value="Unassembled WGS sequence"/>
</dbReference>
<proteinExistence type="inferred from homology"/>
<evidence type="ECO:0000256" key="1">
    <source>
        <dbReference type="ARBA" id="ARBA00005254"/>
    </source>
</evidence>
<dbReference type="Gene3D" id="3.90.226.10">
    <property type="entry name" value="2-enoyl-CoA Hydratase, Chain A, domain 1"/>
    <property type="match status" value="1"/>
</dbReference>
<dbReference type="PANTHER" id="PTHR43459">
    <property type="entry name" value="ENOYL-COA HYDRATASE"/>
    <property type="match status" value="1"/>
</dbReference>
<dbReference type="InterPro" id="IPR029045">
    <property type="entry name" value="ClpP/crotonase-like_dom_sf"/>
</dbReference>
<sequence>MAYTKAGFTVKNGVATIEMNAPDTLNPLDLKMAQDLSKAFETCEQHEDVKVIVLTGAGRVFSGGGDIRYMMDEVEAGNFDIGPLVRTLTALTQRLRQYSKPVLCAVQGAAAGGGCNLALACDMIYAEEKAQFMQAFVNIGLTPDTGGAYILPRLIGRTRAFELFATGRPLSAPEMYDLGLITKVTKNGEVLEETMKMAEKLAAGPSLVYKGIKELLWQSSFPDFDAFMMAEAAIQVRSTKSDDFVEGIRAFLEKRPARFKGK</sequence>
<comment type="similarity">
    <text evidence="1">Belongs to the enoyl-CoA hydratase/isomerase family.</text>
</comment>
<dbReference type="InterPro" id="IPR001753">
    <property type="entry name" value="Enoyl-CoA_hydra/iso"/>
</dbReference>
<reference evidence="2 3" key="1">
    <citation type="submission" date="2022-06" db="EMBL/GenBank/DDBJ databases">
        <title>Isolation of gut microbiota from human fecal samples.</title>
        <authorList>
            <person name="Pamer E.G."/>
            <person name="Barat B."/>
            <person name="Waligurski E."/>
            <person name="Medina S."/>
            <person name="Paddock L."/>
            <person name="Mostad J."/>
        </authorList>
    </citation>
    <scope>NUCLEOTIDE SEQUENCE [LARGE SCALE GENOMIC DNA]</scope>
    <source>
        <strain evidence="2 3">DFI.1.1</strain>
    </source>
</reference>
<dbReference type="SUPFAM" id="SSF52096">
    <property type="entry name" value="ClpP/crotonase"/>
    <property type="match status" value="1"/>
</dbReference>
<keyword evidence="3" id="KW-1185">Reference proteome</keyword>
<comment type="caution">
    <text evidence="2">The sequence shown here is derived from an EMBL/GenBank/DDBJ whole genome shotgun (WGS) entry which is preliminary data.</text>
</comment>
<gene>
    <name evidence="2" type="ORF">NE675_07985</name>
</gene>
<dbReference type="EMBL" id="JANGEW010000014">
    <property type="protein sequence ID" value="MCQ5342956.1"/>
    <property type="molecule type" value="Genomic_DNA"/>
</dbReference>
<dbReference type="CDD" id="cd06558">
    <property type="entry name" value="crotonase-like"/>
    <property type="match status" value="1"/>
</dbReference>
<dbReference type="RefSeq" id="WP_062412217.1">
    <property type="nucleotide sequence ID" value="NZ_JAJCIO010000011.1"/>
</dbReference>
<dbReference type="Pfam" id="PF00378">
    <property type="entry name" value="ECH_1"/>
    <property type="match status" value="1"/>
</dbReference>
<dbReference type="Gene3D" id="1.10.12.10">
    <property type="entry name" value="Lyase 2-enoyl-coa Hydratase, Chain A, domain 2"/>
    <property type="match status" value="1"/>
</dbReference>